<feature type="transmembrane region" description="Helical" evidence="12">
    <location>
        <begin position="34"/>
        <end position="53"/>
    </location>
</feature>
<dbReference type="InterPro" id="IPR005076">
    <property type="entry name" value="Glyco_trans_6"/>
</dbReference>
<organism evidence="13 14">
    <name type="scientific">Denticeps clupeoides</name>
    <name type="common">denticle herring</name>
    <dbReference type="NCBI Taxonomy" id="299321"/>
    <lineage>
        <taxon>Eukaryota</taxon>
        <taxon>Metazoa</taxon>
        <taxon>Chordata</taxon>
        <taxon>Craniata</taxon>
        <taxon>Vertebrata</taxon>
        <taxon>Euteleostomi</taxon>
        <taxon>Actinopterygii</taxon>
        <taxon>Neopterygii</taxon>
        <taxon>Teleostei</taxon>
        <taxon>Clupei</taxon>
        <taxon>Clupeiformes</taxon>
        <taxon>Denticipitoidei</taxon>
        <taxon>Denticipitidae</taxon>
        <taxon>Denticeps</taxon>
    </lineage>
</organism>
<sequence>MLLVWQPLGCRRSWTRRGTSRFSGMRQIYNRKSALALFTSMLIFLAYHIPYTIRFLEGLIPMDKCQVSYLEHLKMANGVDKSLNFWARSDVQTCTYWGAPIMWDGMFDPDVYDDEHMKRNTSVALTVFAVGRYIDAYLKDFLHSAEVFFMLSVPVTYYVFTDVPAKVPDMRVGPRRKLKVIHVKRHTRWQDISMMRMKAIAEAIESEIRHRHKYVFCMDVDQIFVGPFGTEALGDSVALLHAHFYHSPKIQLTYDHNPNSEAYMRDGDFYYHAAVFGGSWEKVKATTEACYRSIMKDKENNVEALWHDESHLNKHLFLHKPSKILSPEYCWDTGIGYRMDIHVPRLLWAEKHYKSLRAPVN</sequence>
<reference evidence="13 14" key="1">
    <citation type="submission" date="2020-06" db="EMBL/GenBank/DDBJ databases">
        <authorList>
            <consortium name="Wellcome Sanger Institute Data Sharing"/>
        </authorList>
    </citation>
    <scope>NUCLEOTIDE SEQUENCE [LARGE SCALE GENOMIC DNA]</scope>
</reference>
<dbReference type="GO" id="GO:0046872">
    <property type="term" value="F:metal ion binding"/>
    <property type="evidence" value="ECO:0007669"/>
    <property type="project" value="UniProtKB-KW"/>
</dbReference>
<evidence type="ECO:0000256" key="10">
    <source>
        <dbReference type="PIRSR" id="PIRSR605076-2"/>
    </source>
</evidence>
<dbReference type="Ensembl" id="ENSDCDT00010036466.1">
    <property type="protein sequence ID" value="ENSDCDP00010029482.1"/>
    <property type="gene ID" value="ENSDCDG00010018720.1"/>
</dbReference>
<dbReference type="GeneTree" id="ENSGT00950000182858"/>
<dbReference type="Gene3D" id="3.90.550.10">
    <property type="entry name" value="Spore Coat Polysaccharide Biosynthesis Protein SpsA, Chain A"/>
    <property type="match status" value="1"/>
</dbReference>
<keyword evidence="14" id="KW-1185">Reference proteome</keyword>
<keyword evidence="11" id="KW-0479">Metal-binding</keyword>
<evidence type="ECO:0000256" key="8">
    <source>
        <dbReference type="ARBA" id="ARBA00023136"/>
    </source>
</evidence>
<name>A0AAY4C8V7_9TELE</name>
<evidence type="ECO:0008006" key="15">
    <source>
        <dbReference type="Google" id="ProtNLM"/>
    </source>
</evidence>
<evidence type="ECO:0000256" key="6">
    <source>
        <dbReference type="ARBA" id="ARBA00022968"/>
    </source>
</evidence>
<evidence type="ECO:0000256" key="1">
    <source>
        <dbReference type="ARBA" id="ARBA00004606"/>
    </source>
</evidence>
<feature type="binding site" evidence="10">
    <location>
        <position position="253"/>
    </location>
    <ligand>
        <name>an alpha-L-fucosyl-(1-&gt;2)-beta-D-galactosyl derivative</name>
        <dbReference type="ChEBI" id="CHEBI:140327"/>
    </ligand>
</feature>
<dbReference type="GO" id="GO:0031982">
    <property type="term" value="C:vesicle"/>
    <property type="evidence" value="ECO:0007669"/>
    <property type="project" value="TreeGrafter"/>
</dbReference>
<evidence type="ECO:0000256" key="3">
    <source>
        <dbReference type="ARBA" id="ARBA00022676"/>
    </source>
</evidence>
<keyword evidence="11" id="KW-0464">Manganese</keyword>
<comment type="subcellular location">
    <subcellularLocation>
        <location evidence="1">Membrane</location>
        <topology evidence="1">Single-pass type II membrane protein</topology>
    </subcellularLocation>
</comment>
<dbReference type="GO" id="GO:0005975">
    <property type="term" value="P:carbohydrate metabolic process"/>
    <property type="evidence" value="ECO:0007669"/>
    <property type="project" value="InterPro"/>
</dbReference>
<feature type="binding site" evidence="10">
    <location>
        <begin position="128"/>
        <end position="130"/>
    </location>
    <ligand>
        <name>UDP-N-acetyl-alpha-D-galactosamine</name>
        <dbReference type="ChEBI" id="CHEBI:67138"/>
    </ligand>
</feature>
<dbReference type="GO" id="GO:0005794">
    <property type="term" value="C:Golgi apparatus"/>
    <property type="evidence" value="ECO:0007669"/>
    <property type="project" value="TreeGrafter"/>
</dbReference>
<evidence type="ECO:0000256" key="7">
    <source>
        <dbReference type="ARBA" id="ARBA00022989"/>
    </source>
</evidence>
<protein>
    <recommendedName>
        <fullName evidence="15">Alpha 1,3-galactosyltransferase 2</fullName>
    </recommendedName>
</protein>
<proteinExistence type="inferred from homology"/>
<dbReference type="InterPro" id="IPR029044">
    <property type="entry name" value="Nucleotide-diphossugar_trans"/>
</dbReference>
<evidence type="ECO:0000256" key="12">
    <source>
        <dbReference type="SAM" id="Phobius"/>
    </source>
</evidence>
<gene>
    <name evidence="13" type="primary">A3GALT2</name>
</gene>
<feature type="binding site" evidence="10">
    <location>
        <begin position="219"/>
        <end position="221"/>
    </location>
    <ligand>
        <name>UDP-N-acetyl-alpha-D-galactosamine</name>
        <dbReference type="ChEBI" id="CHEBI:67138"/>
    </ligand>
</feature>
<evidence type="ECO:0000313" key="13">
    <source>
        <dbReference type="Ensembl" id="ENSDCDP00010029482.1"/>
    </source>
</evidence>
<evidence type="ECO:0000256" key="11">
    <source>
        <dbReference type="PIRSR" id="PIRSR605076-3"/>
    </source>
</evidence>
<dbReference type="GO" id="GO:0016758">
    <property type="term" value="F:hexosyltransferase activity"/>
    <property type="evidence" value="ECO:0007669"/>
    <property type="project" value="InterPro"/>
</dbReference>
<evidence type="ECO:0000256" key="4">
    <source>
        <dbReference type="ARBA" id="ARBA00022679"/>
    </source>
</evidence>
<keyword evidence="4" id="KW-0808">Transferase</keyword>
<keyword evidence="8 12" id="KW-0472">Membrane</keyword>
<dbReference type="PANTHER" id="PTHR10462">
    <property type="entry name" value="GLYCOSYLTRANSFERASE-RELATED"/>
    <property type="match status" value="1"/>
</dbReference>
<feature type="binding site" evidence="10">
    <location>
        <position position="241"/>
    </location>
    <ligand>
        <name>an alpha-L-fucosyl-(1-&gt;2)-beta-D-galactosyl derivative</name>
        <dbReference type="ChEBI" id="CHEBI:140327"/>
    </ligand>
</feature>
<dbReference type="Pfam" id="PF03414">
    <property type="entry name" value="Glyco_transf_6"/>
    <property type="match status" value="1"/>
</dbReference>
<feature type="binding site" evidence="10">
    <location>
        <position position="133"/>
    </location>
    <ligand>
        <name>UDP-N-acetyl-alpha-D-galactosamine</name>
        <dbReference type="ChEBI" id="CHEBI:67138"/>
    </ligand>
</feature>
<evidence type="ECO:0000256" key="9">
    <source>
        <dbReference type="PIRSR" id="PIRSR605076-1"/>
    </source>
</evidence>
<keyword evidence="7 12" id="KW-1133">Transmembrane helix</keyword>
<comment type="similarity">
    <text evidence="2">Belongs to the glycosyltransferase 6 family.</text>
</comment>
<feature type="binding site" evidence="10">
    <location>
        <position position="309"/>
    </location>
    <ligand>
        <name>an alpha-L-fucosyl-(1-&gt;2)-beta-D-galactosyl derivative</name>
        <dbReference type="ChEBI" id="CHEBI:140327"/>
    </ligand>
</feature>
<comment type="cofactor">
    <cofactor evidence="11">
        <name>Mn(2+)</name>
        <dbReference type="ChEBI" id="CHEBI:29035"/>
    </cofactor>
    <text evidence="11">Binds 1 Mn(2+) ion per subunit.</text>
</comment>
<keyword evidence="5 12" id="KW-0812">Transmembrane</keyword>
<dbReference type="FunFam" id="3.90.550.10:FF:000022">
    <property type="entry name" value="Histo-blood group ABO system transferase"/>
    <property type="match status" value="1"/>
</dbReference>
<reference evidence="13" key="2">
    <citation type="submission" date="2025-08" db="UniProtKB">
        <authorList>
            <consortium name="Ensembl"/>
        </authorList>
    </citation>
    <scope>IDENTIFICATION</scope>
</reference>
<feature type="active site" description="Nucleophile" evidence="9">
    <location>
        <position position="309"/>
    </location>
</feature>
<accession>A0AAY4C8V7</accession>
<evidence type="ECO:0000256" key="5">
    <source>
        <dbReference type="ARBA" id="ARBA00022692"/>
    </source>
</evidence>
<evidence type="ECO:0000256" key="2">
    <source>
        <dbReference type="ARBA" id="ARBA00010413"/>
    </source>
</evidence>
<feature type="binding site" evidence="10">
    <location>
        <position position="332"/>
    </location>
    <ligand>
        <name>an alpha-L-fucosyl-(1-&gt;2)-beta-D-galactosyl derivative</name>
        <dbReference type="ChEBI" id="CHEBI:140327"/>
    </ligand>
</feature>
<evidence type="ECO:0000313" key="14">
    <source>
        <dbReference type="Proteomes" id="UP000694580"/>
    </source>
</evidence>
<dbReference type="Proteomes" id="UP000694580">
    <property type="component" value="Chromosome 12"/>
</dbReference>
<dbReference type="GO" id="GO:0016020">
    <property type="term" value="C:membrane"/>
    <property type="evidence" value="ECO:0007669"/>
    <property type="project" value="UniProtKB-SubCell"/>
</dbReference>
<keyword evidence="6" id="KW-0735">Signal-anchor</keyword>
<dbReference type="SUPFAM" id="SSF53448">
    <property type="entry name" value="Nucleotide-diphospho-sugar transferases"/>
    <property type="match status" value="1"/>
</dbReference>
<keyword evidence="3" id="KW-0328">Glycosyltransferase</keyword>
<dbReference type="PANTHER" id="PTHR10462:SF33">
    <property type="entry name" value="ALPHA-1,3-GALACTOSYLTRANSFERASE 2"/>
    <property type="match status" value="1"/>
</dbReference>
<feature type="binding site" evidence="11">
    <location>
        <position position="219"/>
    </location>
    <ligand>
        <name>Mn(2+)</name>
        <dbReference type="ChEBI" id="CHEBI:29035"/>
    </ligand>
</feature>
<feature type="binding site" evidence="11">
    <location>
        <position position="221"/>
    </location>
    <ligand>
        <name>Mn(2+)</name>
        <dbReference type="ChEBI" id="CHEBI:29035"/>
    </ligand>
</feature>
<reference evidence="13" key="3">
    <citation type="submission" date="2025-09" db="UniProtKB">
        <authorList>
            <consortium name="Ensembl"/>
        </authorList>
    </citation>
    <scope>IDENTIFICATION</scope>
</reference>
<dbReference type="AlphaFoldDB" id="A0AAY4C8V7"/>